<dbReference type="PATRIC" id="fig|1682.24.peg.1102"/>
<dbReference type="Proteomes" id="UP000067206">
    <property type="component" value="Chromosome"/>
</dbReference>
<dbReference type="AlphaFoldDB" id="A0A0M4LUX6"/>
<proteinExistence type="predicted"/>
<dbReference type="EMBL" id="CP010411">
    <property type="protein sequence ID" value="ALE09177.1"/>
    <property type="molecule type" value="Genomic_DNA"/>
</dbReference>
<dbReference type="EMBL" id="CABWKE010000005">
    <property type="protein sequence ID" value="VWQ27505.1"/>
    <property type="molecule type" value="Genomic_DNA"/>
</dbReference>
<dbReference type="EMBL" id="CABWKH010000001">
    <property type="protein sequence ID" value="VWQ32218.1"/>
    <property type="molecule type" value="Genomic_DNA"/>
</dbReference>
<evidence type="ECO:0000313" key="9">
    <source>
        <dbReference type="Proteomes" id="UP000494246"/>
    </source>
</evidence>
<reference evidence="1 6" key="1">
    <citation type="submission" date="2014-12" db="EMBL/GenBank/DDBJ databases">
        <title>Complete genome sequence of Bifidobacterium longum subsp. infantis BT1.</title>
        <authorList>
            <person name="Kim J.F."/>
            <person name="Kwak M.-J."/>
        </authorList>
    </citation>
    <scope>NUCLEOTIDE SEQUENCE [LARGE SCALE GENOMIC DNA]</scope>
    <source>
        <strain evidence="1 6">BT1</strain>
    </source>
</reference>
<sequence length="43" mass="4289">MVTLKNDNVVGDRGDGAAAAVGSARELVDGLVSSGRWIPCSSG</sequence>
<evidence type="ECO:0000313" key="5">
    <source>
        <dbReference type="EMBL" id="VWQ38357.1"/>
    </source>
</evidence>
<evidence type="ECO:0000313" key="8">
    <source>
        <dbReference type="Proteomes" id="UP000494179"/>
    </source>
</evidence>
<organism evidence="1 6">
    <name type="scientific">Bifidobacterium longum subsp. infantis</name>
    <dbReference type="NCBI Taxonomy" id="1682"/>
    <lineage>
        <taxon>Bacteria</taxon>
        <taxon>Bacillati</taxon>
        <taxon>Actinomycetota</taxon>
        <taxon>Actinomycetes</taxon>
        <taxon>Bifidobacteriales</taxon>
        <taxon>Bifidobacteriaceae</taxon>
        <taxon>Bifidobacterium</taxon>
    </lineage>
</organism>
<dbReference type="Proteomes" id="UP000494270">
    <property type="component" value="Unassembled WGS sequence"/>
</dbReference>
<name>A0A0M4LUX6_BIFLI</name>
<dbReference type="Proteomes" id="UP000494179">
    <property type="component" value="Unassembled WGS sequence"/>
</dbReference>
<evidence type="ECO:0000313" key="3">
    <source>
        <dbReference type="EMBL" id="VWQ27505.1"/>
    </source>
</evidence>
<reference evidence="8 9" key="3">
    <citation type="submission" date="2019-10" db="EMBL/GenBank/DDBJ databases">
        <authorList>
            <consortium name="Melissa Lawson"/>
            <person name="O'neill I."/>
        </authorList>
    </citation>
    <scope>NUCLEOTIDE SEQUENCE [LARGE SCALE GENOMIC DNA]</scope>
    <source>
        <strain evidence="4">LH_23</strain>
        <strain evidence="5">LH_664</strain>
        <strain evidence="3">LH_665</strain>
    </source>
</reference>
<evidence type="ECO:0000313" key="2">
    <source>
        <dbReference type="EMBL" id="VUX38995.1"/>
    </source>
</evidence>
<dbReference type="EMBL" id="CABHNT010000068">
    <property type="protein sequence ID" value="VUX38995.1"/>
    <property type="molecule type" value="Genomic_DNA"/>
</dbReference>
<evidence type="ECO:0000313" key="7">
    <source>
        <dbReference type="Proteomes" id="UP000345266"/>
    </source>
</evidence>
<reference evidence="2 7" key="2">
    <citation type="submission" date="2019-07" db="EMBL/GenBank/DDBJ databases">
        <authorList>
            <person name="Hibberd C M."/>
            <person name="Gehrig L. J."/>
            <person name="Chang H.-W."/>
            <person name="Venkatesh S."/>
        </authorList>
    </citation>
    <scope>NUCLEOTIDE SEQUENCE [LARGE SCALE GENOMIC DNA]</scope>
    <source>
        <strain evidence="2">Bifidobacterium_longum_subsp_infantis_JG_Bg463</strain>
    </source>
</reference>
<dbReference type="Proteomes" id="UP000494246">
    <property type="component" value="Unassembled WGS sequence"/>
</dbReference>
<evidence type="ECO:0000313" key="1">
    <source>
        <dbReference type="EMBL" id="ALE09177.1"/>
    </source>
</evidence>
<dbReference type="EMBL" id="CABWKI010000031">
    <property type="protein sequence ID" value="VWQ38357.1"/>
    <property type="molecule type" value="Genomic_DNA"/>
</dbReference>
<protein>
    <submittedName>
        <fullName evidence="1">Uncharacterized protein</fullName>
    </submittedName>
</protein>
<evidence type="ECO:0000313" key="4">
    <source>
        <dbReference type="EMBL" id="VWQ32218.1"/>
    </source>
</evidence>
<evidence type="ECO:0000313" key="6">
    <source>
        <dbReference type="Proteomes" id="UP000067206"/>
    </source>
</evidence>
<accession>A0A0M4LUX6</accession>
<dbReference type="Proteomes" id="UP000345266">
    <property type="component" value="Unassembled WGS sequence"/>
</dbReference>
<gene>
    <name evidence="4" type="ORF">BIFLH23_00020</name>
    <name evidence="5" type="ORF">BIFLH664_02078</name>
    <name evidence="3" type="ORF">BIFLH665_00600</name>
    <name evidence="2" type="ORF">BLJG463_02487</name>
    <name evidence="1" type="ORF">RY67_1141</name>
</gene>